<evidence type="ECO:0000256" key="2">
    <source>
        <dbReference type="ARBA" id="ARBA00022630"/>
    </source>
</evidence>
<dbReference type="KEGG" id="asd:AS9A_2223"/>
<keyword evidence="5" id="KW-0503">Monooxygenase</keyword>
<dbReference type="Pfam" id="PF00743">
    <property type="entry name" value="FMO-like"/>
    <property type="match status" value="1"/>
</dbReference>
<keyword evidence="6" id="KW-1185">Reference proteome</keyword>
<dbReference type="PRINTS" id="PR00411">
    <property type="entry name" value="PNDRDTASEI"/>
</dbReference>
<reference evidence="5 6" key="1">
    <citation type="journal article" date="2011" name="J. Bacteriol.">
        <title>Complete genome sequence of Amycolicicoccus subflavus DQS3-9A1T, an actinomycete isolated from crude oil-polluted soil.</title>
        <authorList>
            <person name="Cai M."/>
            <person name="Chen W.M."/>
            <person name="Nie Y."/>
            <person name="Chi C.Q."/>
            <person name="Wang Y.N."/>
            <person name="Tang Y.Q."/>
            <person name="Li G.Y."/>
            <person name="Wu X.L."/>
        </authorList>
    </citation>
    <scope>NUCLEOTIDE SEQUENCE [LARGE SCALE GENOMIC DNA]</scope>
    <source>
        <strain evidence="6">DSM 45089 / DQS3-9A1</strain>
    </source>
</reference>
<name>F6EQI7_HOYSD</name>
<dbReference type="Gene3D" id="3.50.50.60">
    <property type="entry name" value="FAD/NAD(P)-binding domain"/>
    <property type="match status" value="2"/>
</dbReference>
<dbReference type="PANTHER" id="PTHR42877:SF4">
    <property type="entry name" value="FAD_NAD(P)-BINDING DOMAIN-CONTAINING PROTEIN-RELATED"/>
    <property type="match status" value="1"/>
</dbReference>
<keyword evidence="3" id="KW-0274">FAD</keyword>
<keyword evidence="2" id="KW-0285">Flavoprotein</keyword>
<evidence type="ECO:0000256" key="3">
    <source>
        <dbReference type="ARBA" id="ARBA00022827"/>
    </source>
</evidence>
<dbReference type="AlphaFoldDB" id="F6EQI7"/>
<protein>
    <submittedName>
        <fullName evidence="5">Monooxygenase</fullName>
    </submittedName>
</protein>
<dbReference type="EMBL" id="CP002786">
    <property type="protein sequence ID" value="AEF40672.1"/>
    <property type="molecule type" value="Genomic_DNA"/>
</dbReference>
<comment type="similarity">
    <text evidence="1">Belongs to the FAD-binding monooxygenase family.</text>
</comment>
<dbReference type="GO" id="GO:0004499">
    <property type="term" value="F:N,N-dimethylaniline monooxygenase activity"/>
    <property type="evidence" value="ECO:0007669"/>
    <property type="project" value="InterPro"/>
</dbReference>
<evidence type="ECO:0000313" key="5">
    <source>
        <dbReference type="EMBL" id="AEF40672.1"/>
    </source>
</evidence>
<dbReference type="RefSeq" id="WP_013807021.1">
    <property type="nucleotide sequence ID" value="NC_015564.1"/>
</dbReference>
<organism evidence="5 6">
    <name type="scientific">Hoyosella subflava (strain DSM 45089 / JCM 17490 / NBRC 109087 / DQS3-9A1)</name>
    <name type="common">Amycolicicoccus subflavus</name>
    <dbReference type="NCBI Taxonomy" id="443218"/>
    <lineage>
        <taxon>Bacteria</taxon>
        <taxon>Bacillati</taxon>
        <taxon>Actinomycetota</taxon>
        <taxon>Actinomycetes</taxon>
        <taxon>Mycobacteriales</taxon>
        <taxon>Hoyosellaceae</taxon>
        <taxon>Hoyosella</taxon>
    </lineage>
</organism>
<evidence type="ECO:0000256" key="1">
    <source>
        <dbReference type="ARBA" id="ARBA00010139"/>
    </source>
</evidence>
<dbReference type="PANTHER" id="PTHR42877">
    <property type="entry name" value="L-ORNITHINE N(5)-MONOOXYGENASE-RELATED"/>
    <property type="match status" value="1"/>
</dbReference>
<evidence type="ECO:0000313" key="6">
    <source>
        <dbReference type="Proteomes" id="UP000009235"/>
    </source>
</evidence>
<dbReference type="OrthoDB" id="5168853at2"/>
<dbReference type="PRINTS" id="PR00368">
    <property type="entry name" value="FADPNR"/>
</dbReference>
<dbReference type="GO" id="GO:0050660">
    <property type="term" value="F:flavin adenine dinucleotide binding"/>
    <property type="evidence" value="ECO:0007669"/>
    <property type="project" value="InterPro"/>
</dbReference>
<evidence type="ECO:0000256" key="4">
    <source>
        <dbReference type="ARBA" id="ARBA00023002"/>
    </source>
</evidence>
<dbReference type="STRING" id="443218.AS9A_2223"/>
<dbReference type="GO" id="GO:0050661">
    <property type="term" value="F:NADP binding"/>
    <property type="evidence" value="ECO:0007669"/>
    <property type="project" value="InterPro"/>
</dbReference>
<gene>
    <name evidence="5" type="ordered locus">AS9A_2223</name>
</gene>
<dbReference type="HOGENOM" id="CLU_006937_7_1_11"/>
<dbReference type="eggNOG" id="COG2072">
    <property type="taxonomic scope" value="Bacteria"/>
</dbReference>
<dbReference type="Proteomes" id="UP000009235">
    <property type="component" value="Chromosome"/>
</dbReference>
<proteinExistence type="inferred from homology"/>
<dbReference type="SUPFAM" id="SSF51905">
    <property type="entry name" value="FAD/NAD(P)-binding domain"/>
    <property type="match status" value="2"/>
</dbReference>
<dbReference type="InterPro" id="IPR036188">
    <property type="entry name" value="FAD/NAD-bd_sf"/>
</dbReference>
<accession>F6EQI7</accession>
<dbReference type="InterPro" id="IPR020946">
    <property type="entry name" value="Flavin_mOase-like"/>
</dbReference>
<sequence>MVTTPASAPQKRAPRIAIIGAGMSGVGMAIRLRQAGIDSFHIYERRSDLGGTWFANTYPGLACDVPSRNYQYTFAPNPDWSQLHCSGSEIWQYFDDLGEKYRLRDSASFDTEVTEARWEDGRWIVMTDRGDVAEYDFVISATGVLVRTRTPHIPGLETFAGDRFHSAEWDHSVDVAGKRIGVIGTGSTGLQLTKALAPIASSFELYQRTPQWILPWKNFTYPKVIRAIHRRWPELFKFEGRAWDQITVKPYGNAMIRDGWQRRMISGACRLHLRTIRDPELRKRFTPDYQPGCKRLVIGSGFYKLFQRDNVDLVDTAIVRIEPDGIVTADGKLHELDVLVMATGFDTQLYLRPMELIGADGTKLSQLWDSRVHGYRSVALPGFPNLFTLIGPQSPFGNQSLFGVAETQIEFAMNRIHEWTEGLFDSMSPTTDATERFNQEVRKAMPETIWVTGGCDSWYMGPDGTPTIWPWSIARHKEMLAAIDHSDWAIDRETSVNGAKSTASDRL</sequence>
<keyword evidence="4" id="KW-0560">Oxidoreductase</keyword>
<dbReference type="InterPro" id="IPR051209">
    <property type="entry name" value="FAD-bind_Monooxygenase_sf"/>
</dbReference>